<evidence type="ECO:0000313" key="9">
    <source>
        <dbReference type="Proteomes" id="UP000315783"/>
    </source>
</evidence>
<dbReference type="GO" id="GO:0016020">
    <property type="term" value="C:membrane"/>
    <property type="evidence" value="ECO:0007669"/>
    <property type="project" value="UniProtKB-SubCell"/>
</dbReference>
<feature type="transmembrane region" description="Helical" evidence="6">
    <location>
        <begin position="489"/>
        <end position="510"/>
    </location>
</feature>
<feature type="transmembrane region" description="Helical" evidence="6">
    <location>
        <begin position="193"/>
        <end position="215"/>
    </location>
</feature>
<accession>A0A545UR17</accession>
<feature type="transmembrane region" description="Helical" evidence="6">
    <location>
        <begin position="68"/>
        <end position="91"/>
    </location>
</feature>
<proteinExistence type="inferred from homology"/>
<evidence type="ECO:0000259" key="7">
    <source>
        <dbReference type="PROSITE" id="PS50850"/>
    </source>
</evidence>
<dbReference type="InterPro" id="IPR020846">
    <property type="entry name" value="MFS_dom"/>
</dbReference>
<dbReference type="EMBL" id="SPUK01000017">
    <property type="protein sequence ID" value="TQV91899.1"/>
    <property type="molecule type" value="Genomic_DNA"/>
</dbReference>
<evidence type="ECO:0000256" key="5">
    <source>
        <dbReference type="ARBA" id="ARBA00023136"/>
    </source>
</evidence>
<comment type="similarity">
    <text evidence="2">Belongs to the major facilitator superfamily.</text>
</comment>
<feature type="transmembrane region" description="Helical" evidence="6">
    <location>
        <begin position="314"/>
        <end position="338"/>
    </location>
</feature>
<feature type="transmembrane region" description="Helical" evidence="6">
    <location>
        <begin position="159"/>
        <end position="181"/>
    </location>
</feature>
<feature type="transmembrane region" description="Helical" evidence="6">
    <location>
        <begin position="396"/>
        <end position="415"/>
    </location>
</feature>
<keyword evidence="5 6" id="KW-0472">Membrane</keyword>
<comment type="caution">
    <text evidence="8">The sequence shown here is derived from an EMBL/GenBank/DDBJ whole genome shotgun (WGS) entry which is preliminary data.</text>
</comment>
<feature type="transmembrane region" description="Helical" evidence="6">
    <location>
        <begin position="255"/>
        <end position="274"/>
    </location>
</feature>
<comment type="subcellular location">
    <subcellularLocation>
        <location evidence="1">Membrane</location>
        <topology evidence="1">Multi-pass membrane protein</topology>
    </subcellularLocation>
</comment>
<dbReference type="OrthoDB" id="5296287at2759"/>
<evidence type="ECO:0000256" key="2">
    <source>
        <dbReference type="ARBA" id="ARBA00008335"/>
    </source>
</evidence>
<dbReference type="AlphaFoldDB" id="A0A545UR17"/>
<dbReference type="PROSITE" id="PS50850">
    <property type="entry name" value="MFS"/>
    <property type="match status" value="1"/>
</dbReference>
<dbReference type="CDD" id="cd17323">
    <property type="entry name" value="MFS_Tpo1_MDR_like"/>
    <property type="match status" value="1"/>
</dbReference>
<dbReference type="PANTHER" id="PTHR23502">
    <property type="entry name" value="MAJOR FACILITATOR SUPERFAMILY"/>
    <property type="match status" value="1"/>
</dbReference>
<gene>
    <name evidence="8" type="ORF">IF1G_09484</name>
</gene>
<dbReference type="InterPro" id="IPR036259">
    <property type="entry name" value="MFS_trans_sf"/>
</dbReference>
<dbReference type="InterPro" id="IPR011701">
    <property type="entry name" value="MFS"/>
</dbReference>
<protein>
    <submittedName>
        <fullName evidence="8">MFS transporter</fullName>
    </submittedName>
</protein>
<feature type="transmembrane region" description="Helical" evidence="6">
    <location>
        <begin position="421"/>
        <end position="444"/>
    </location>
</feature>
<sequence>MSGNHGLVNDAAAANNMTDLEIGPLTSQAGVDQNVEAEAKSAHVVDWAGPDDAANPRNWSYRHKMVNILLVSLSVFYVNLATTMFAPGASVMQREFGYRSDNVEILTISIATLGSAVGQLLIPPLSEVFGRRPVYQGSAVFYLGFTVGCACSTRVAEFLVFRMLTGVAASSYMSTGGATIADLLPREERAVAMALYSSGPLLGPVLGPIVGGFVTEHLGWRWTFYLILILASSITLSHAWYWWPGQPITPLHSASVVTLASFFFTRETSAAIILKKKAARLRRETRNAKLLAAGDQQIPAGKLLRAALTRPTRILFLSPVVVLMSLLVAVNFGVIILLFSTFPAVFEAEYHWRVSYTGLAYCGVAVGCALGVAIFARLGDKLLVRKGPDGRPEERLILMMWTAPLLPGGLLVYGWTTRYGVHWVVPIVGTSICGLGLVTVGSCAQAYMVDIFGPDAAASATGAMSLLRNLAAAFLPLSAPSLYAAVGLGWGNSVLALIAALFIPLSFIFYRHGELLRNRFGVKI</sequence>
<name>A0A545UR17_9HYPO</name>
<evidence type="ECO:0000256" key="4">
    <source>
        <dbReference type="ARBA" id="ARBA00022989"/>
    </source>
</evidence>
<evidence type="ECO:0000256" key="6">
    <source>
        <dbReference type="SAM" id="Phobius"/>
    </source>
</evidence>
<dbReference type="PANTHER" id="PTHR23502:SF68">
    <property type="entry name" value="MULTIDRUG TRANSPORTER, PUTATIVE (AFU_ORTHOLOGUE AFUA_3G01120)-RELATED"/>
    <property type="match status" value="1"/>
</dbReference>
<keyword evidence="9" id="KW-1185">Reference proteome</keyword>
<dbReference type="Pfam" id="PF07690">
    <property type="entry name" value="MFS_1"/>
    <property type="match status" value="1"/>
</dbReference>
<feature type="transmembrane region" description="Helical" evidence="6">
    <location>
        <begin position="222"/>
        <end position="243"/>
    </location>
</feature>
<feature type="domain" description="Major facilitator superfamily (MFS) profile" evidence="7">
    <location>
        <begin position="67"/>
        <end position="516"/>
    </location>
</feature>
<keyword evidence="4 6" id="KW-1133">Transmembrane helix</keyword>
<dbReference type="Proteomes" id="UP000315783">
    <property type="component" value="Unassembled WGS sequence"/>
</dbReference>
<feature type="transmembrane region" description="Helical" evidence="6">
    <location>
        <begin position="456"/>
        <end position="477"/>
    </location>
</feature>
<keyword evidence="3 6" id="KW-0812">Transmembrane</keyword>
<feature type="transmembrane region" description="Helical" evidence="6">
    <location>
        <begin position="103"/>
        <end position="122"/>
    </location>
</feature>
<evidence type="ECO:0000313" key="8">
    <source>
        <dbReference type="EMBL" id="TQV91899.1"/>
    </source>
</evidence>
<dbReference type="STRING" id="43265.A0A545UR17"/>
<feature type="transmembrane region" description="Helical" evidence="6">
    <location>
        <begin position="358"/>
        <end position="376"/>
    </location>
</feature>
<reference evidence="8 9" key="1">
    <citation type="journal article" date="2019" name="Appl. Microbiol. Biotechnol.">
        <title>Genome sequence of Isaria javanica and comparative genome analysis insights into family S53 peptidase evolution in fungal entomopathogens.</title>
        <authorList>
            <person name="Lin R."/>
            <person name="Zhang X."/>
            <person name="Xin B."/>
            <person name="Zou M."/>
            <person name="Gao Y."/>
            <person name="Qin F."/>
            <person name="Hu Q."/>
            <person name="Xie B."/>
            <person name="Cheng X."/>
        </authorList>
    </citation>
    <scope>NUCLEOTIDE SEQUENCE [LARGE SCALE GENOMIC DNA]</scope>
    <source>
        <strain evidence="8 9">IJ1G</strain>
    </source>
</reference>
<dbReference type="Gene3D" id="1.20.1250.20">
    <property type="entry name" value="MFS general substrate transporter like domains"/>
    <property type="match status" value="1"/>
</dbReference>
<dbReference type="SUPFAM" id="SSF103473">
    <property type="entry name" value="MFS general substrate transporter"/>
    <property type="match status" value="1"/>
</dbReference>
<evidence type="ECO:0000256" key="1">
    <source>
        <dbReference type="ARBA" id="ARBA00004141"/>
    </source>
</evidence>
<dbReference type="GO" id="GO:0022857">
    <property type="term" value="F:transmembrane transporter activity"/>
    <property type="evidence" value="ECO:0007669"/>
    <property type="project" value="InterPro"/>
</dbReference>
<organism evidence="8 9">
    <name type="scientific">Cordyceps javanica</name>
    <dbReference type="NCBI Taxonomy" id="43265"/>
    <lineage>
        <taxon>Eukaryota</taxon>
        <taxon>Fungi</taxon>
        <taxon>Dikarya</taxon>
        <taxon>Ascomycota</taxon>
        <taxon>Pezizomycotina</taxon>
        <taxon>Sordariomycetes</taxon>
        <taxon>Hypocreomycetidae</taxon>
        <taxon>Hypocreales</taxon>
        <taxon>Cordycipitaceae</taxon>
        <taxon>Cordyceps</taxon>
    </lineage>
</organism>
<evidence type="ECO:0000256" key="3">
    <source>
        <dbReference type="ARBA" id="ARBA00022692"/>
    </source>
</evidence>